<evidence type="ECO:0000259" key="1">
    <source>
        <dbReference type="PROSITE" id="PS00622"/>
    </source>
</evidence>
<dbReference type="InterPro" id="IPR000792">
    <property type="entry name" value="Tscrpt_reg_LuxR_C"/>
</dbReference>
<dbReference type="PROSITE" id="PS00622">
    <property type="entry name" value="HTH_LUXR_1"/>
    <property type="match status" value="1"/>
</dbReference>
<sequence length="204" mass="23407">MKSSSLRDQNHLDNAKAHDQFSLLEIVLETLLDAVVIVNSDGEILRANAKAIKLCDRLLVEESKQSDVRYRSEHQLPIVIRSILAALLESQVLFPEQRVLPEFEVYLDDGTPLRIRGQLLDIPRSDTDVPYSLITIENRQESLHSVAIGDAQRFGFTPRETEVWHLRLLGHSYREISTMLFITENTVRKHVKSVLAKRRVELDD</sequence>
<dbReference type="GO" id="GO:0003677">
    <property type="term" value="F:DNA binding"/>
    <property type="evidence" value="ECO:0007669"/>
    <property type="project" value="InterPro"/>
</dbReference>
<evidence type="ECO:0000313" key="2">
    <source>
        <dbReference type="EMBL" id="MBE9028209.1"/>
    </source>
</evidence>
<dbReference type="SUPFAM" id="SSF55785">
    <property type="entry name" value="PYP-like sensor domain (PAS domain)"/>
    <property type="match status" value="1"/>
</dbReference>
<dbReference type="PRINTS" id="PR00038">
    <property type="entry name" value="HTHLUXR"/>
</dbReference>
<reference evidence="2" key="1">
    <citation type="submission" date="2020-10" db="EMBL/GenBank/DDBJ databases">
        <authorList>
            <person name="Castelo-Branco R."/>
            <person name="Eusebio N."/>
            <person name="Adriana R."/>
            <person name="Vieira A."/>
            <person name="Brugerolle De Fraissinette N."/>
            <person name="Rezende De Castro R."/>
            <person name="Schneider M.P."/>
            <person name="Vasconcelos V."/>
            <person name="Leao P.N."/>
        </authorList>
    </citation>
    <scope>NUCLEOTIDE SEQUENCE</scope>
    <source>
        <strain evidence="2">LEGE 11480</strain>
    </source>
</reference>
<dbReference type="InterPro" id="IPR016032">
    <property type="entry name" value="Sig_transdc_resp-reg_C-effctor"/>
</dbReference>
<evidence type="ECO:0000313" key="3">
    <source>
        <dbReference type="Proteomes" id="UP000625316"/>
    </source>
</evidence>
<dbReference type="SMART" id="SM00421">
    <property type="entry name" value="HTH_LUXR"/>
    <property type="match status" value="1"/>
</dbReference>
<feature type="domain" description="HTH luxR-type" evidence="1">
    <location>
        <begin position="170"/>
        <end position="197"/>
    </location>
</feature>
<proteinExistence type="predicted"/>
<protein>
    <recommendedName>
        <fullName evidence="1">HTH luxR-type domain-containing protein</fullName>
    </recommendedName>
</protein>
<dbReference type="Proteomes" id="UP000625316">
    <property type="component" value="Unassembled WGS sequence"/>
</dbReference>
<dbReference type="Pfam" id="PF00196">
    <property type="entry name" value="GerE"/>
    <property type="match status" value="1"/>
</dbReference>
<organism evidence="2 3">
    <name type="scientific">Romeriopsis navalis LEGE 11480</name>
    <dbReference type="NCBI Taxonomy" id="2777977"/>
    <lineage>
        <taxon>Bacteria</taxon>
        <taxon>Bacillati</taxon>
        <taxon>Cyanobacteriota</taxon>
        <taxon>Cyanophyceae</taxon>
        <taxon>Leptolyngbyales</taxon>
        <taxon>Leptolyngbyaceae</taxon>
        <taxon>Romeriopsis</taxon>
        <taxon>Romeriopsis navalis</taxon>
    </lineage>
</organism>
<dbReference type="InterPro" id="IPR035965">
    <property type="entry name" value="PAS-like_dom_sf"/>
</dbReference>
<dbReference type="SUPFAM" id="SSF46894">
    <property type="entry name" value="C-terminal effector domain of the bipartite response regulators"/>
    <property type="match status" value="1"/>
</dbReference>
<gene>
    <name evidence="2" type="ORF">IQ266_00380</name>
</gene>
<keyword evidence="3" id="KW-1185">Reference proteome</keyword>
<dbReference type="RefSeq" id="WP_264323027.1">
    <property type="nucleotide sequence ID" value="NZ_JADEXQ010000001.1"/>
</dbReference>
<name>A0A928VLU0_9CYAN</name>
<dbReference type="Gene3D" id="1.10.10.10">
    <property type="entry name" value="Winged helix-like DNA-binding domain superfamily/Winged helix DNA-binding domain"/>
    <property type="match status" value="1"/>
</dbReference>
<dbReference type="EMBL" id="JADEXQ010000001">
    <property type="protein sequence ID" value="MBE9028209.1"/>
    <property type="molecule type" value="Genomic_DNA"/>
</dbReference>
<accession>A0A928VLU0</accession>
<comment type="caution">
    <text evidence="2">The sequence shown here is derived from an EMBL/GenBank/DDBJ whole genome shotgun (WGS) entry which is preliminary data.</text>
</comment>
<dbReference type="AlphaFoldDB" id="A0A928VLU0"/>
<dbReference type="GO" id="GO:0006355">
    <property type="term" value="P:regulation of DNA-templated transcription"/>
    <property type="evidence" value="ECO:0007669"/>
    <property type="project" value="InterPro"/>
</dbReference>
<dbReference type="InterPro" id="IPR036388">
    <property type="entry name" value="WH-like_DNA-bd_sf"/>
</dbReference>